<protein>
    <submittedName>
        <fullName evidence="1">Uncharacterized protein</fullName>
    </submittedName>
</protein>
<name>A0A1R3L499_9ROSI</name>
<sequence>MPPGQHVASPCWLARQQHAGCQALGSLSGWSRGQLHGRISATTSGGIVDLEAPEIEGSRNSIAGSVTVAYARCCIPSAITKNFTIRRLPKSSTKGM</sequence>
<dbReference type="AlphaFoldDB" id="A0A1R3L499"/>
<dbReference type="Proteomes" id="UP000187203">
    <property type="component" value="Unassembled WGS sequence"/>
</dbReference>
<proteinExistence type="predicted"/>
<dbReference type="EMBL" id="AWUE01001808">
    <property type="protein sequence ID" value="OMP14146.1"/>
    <property type="molecule type" value="Genomic_DNA"/>
</dbReference>
<evidence type="ECO:0000313" key="2">
    <source>
        <dbReference type="Proteomes" id="UP000187203"/>
    </source>
</evidence>
<gene>
    <name evidence="1" type="ORF">COLO4_00252</name>
</gene>
<keyword evidence="2" id="KW-1185">Reference proteome</keyword>
<organism evidence="1 2">
    <name type="scientific">Corchorus olitorius</name>
    <dbReference type="NCBI Taxonomy" id="93759"/>
    <lineage>
        <taxon>Eukaryota</taxon>
        <taxon>Viridiplantae</taxon>
        <taxon>Streptophyta</taxon>
        <taxon>Embryophyta</taxon>
        <taxon>Tracheophyta</taxon>
        <taxon>Spermatophyta</taxon>
        <taxon>Magnoliopsida</taxon>
        <taxon>eudicotyledons</taxon>
        <taxon>Gunneridae</taxon>
        <taxon>Pentapetalae</taxon>
        <taxon>rosids</taxon>
        <taxon>malvids</taxon>
        <taxon>Malvales</taxon>
        <taxon>Malvaceae</taxon>
        <taxon>Grewioideae</taxon>
        <taxon>Apeibeae</taxon>
        <taxon>Corchorus</taxon>
    </lineage>
</organism>
<accession>A0A1R3L499</accession>
<evidence type="ECO:0000313" key="1">
    <source>
        <dbReference type="EMBL" id="OMP14146.1"/>
    </source>
</evidence>
<reference evidence="2" key="1">
    <citation type="submission" date="2013-09" db="EMBL/GenBank/DDBJ databases">
        <title>Corchorus olitorius genome sequencing.</title>
        <authorList>
            <person name="Alam M."/>
            <person name="Haque M.S."/>
            <person name="Islam M.S."/>
            <person name="Emdad E.M."/>
            <person name="Islam M.M."/>
            <person name="Ahmed B."/>
            <person name="Halim A."/>
            <person name="Hossen Q.M.M."/>
            <person name="Hossain M.Z."/>
            <person name="Ahmed R."/>
            <person name="Khan M.M."/>
            <person name="Islam R."/>
            <person name="Rashid M.M."/>
            <person name="Khan S.A."/>
            <person name="Rahman M.S."/>
            <person name="Alam M."/>
            <person name="Yahiya A.S."/>
            <person name="Khan M.S."/>
            <person name="Azam M.S."/>
            <person name="Haque T."/>
            <person name="Lashkar M.Z.H."/>
            <person name="Akhand A.I."/>
            <person name="Morshed G."/>
            <person name="Roy S."/>
            <person name="Uddin K.S."/>
            <person name="Rabeya T."/>
            <person name="Hossain A.S."/>
            <person name="Chowdhury A."/>
            <person name="Snigdha A.R."/>
            <person name="Mortoza M.S."/>
            <person name="Matin S.A."/>
            <person name="Hoque S.M.E."/>
            <person name="Islam M.K."/>
            <person name="Roy D.K."/>
            <person name="Haider R."/>
            <person name="Moosa M.M."/>
            <person name="Elias S.M."/>
            <person name="Hasan A.M."/>
            <person name="Jahan S."/>
            <person name="Shafiuddin M."/>
            <person name="Mahmood N."/>
            <person name="Shommy N.S."/>
        </authorList>
    </citation>
    <scope>NUCLEOTIDE SEQUENCE [LARGE SCALE GENOMIC DNA]</scope>
    <source>
        <strain evidence="2">cv. O-4</strain>
    </source>
</reference>
<comment type="caution">
    <text evidence="1">The sequence shown here is derived from an EMBL/GenBank/DDBJ whole genome shotgun (WGS) entry which is preliminary data.</text>
</comment>